<evidence type="ECO:0000256" key="4">
    <source>
        <dbReference type="ARBA" id="ARBA00023136"/>
    </source>
</evidence>
<feature type="transmembrane region" description="Helical" evidence="5">
    <location>
        <begin position="47"/>
        <end position="67"/>
    </location>
</feature>
<dbReference type="InterPro" id="IPR000620">
    <property type="entry name" value="EamA_dom"/>
</dbReference>
<dbReference type="GeneID" id="63833871"/>
<evidence type="ECO:0000256" key="2">
    <source>
        <dbReference type="ARBA" id="ARBA00022692"/>
    </source>
</evidence>
<feature type="transmembrane region" description="Helical" evidence="5">
    <location>
        <begin position="265"/>
        <end position="285"/>
    </location>
</feature>
<accession>A0A9P4Y913</accession>
<evidence type="ECO:0000256" key="1">
    <source>
        <dbReference type="ARBA" id="ARBA00004141"/>
    </source>
</evidence>
<feature type="transmembrane region" description="Helical" evidence="5">
    <location>
        <begin position="83"/>
        <end position="101"/>
    </location>
</feature>
<protein>
    <recommendedName>
        <fullName evidence="6">EamA domain-containing protein</fullName>
    </recommendedName>
</protein>
<gene>
    <name evidence="7" type="ORF">M406DRAFT_251067</name>
</gene>
<evidence type="ECO:0000313" key="8">
    <source>
        <dbReference type="Proteomes" id="UP000803844"/>
    </source>
</evidence>
<name>A0A9P4Y913_CRYP1</name>
<dbReference type="PANTHER" id="PTHR22911:SF6">
    <property type="entry name" value="SOLUTE CARRIER FAMILY 35 MEMBER G1"/>
    <property type="match status" value="1"/>
</dbReference>
<evidence type="ECO:0000313" key="7">
    <source>
        <dbReference type="EMBL" id="KAF3768728.1"/>
    </source>
</evidence>
<feature type="transmembrane region" description="Helical" evidence="5">
    <location>
        <begin position="172"/>
        <end position="195"/>
    </location>
</feature>
<keyword evidence="3 5" id="KW-1133">Transmembrane helix</keyword>
<dbReference type="OrthoDB" id="306876at2759"/>
<feature type="domain" description="EamA" evidence="6">
    <location>
        <begin position="18"/>
        <end position="151"/>
    </location>
</feature>
<feature type="transmembrane region" description="Helical" evidence="5">
    <location>
        <begin position="237"/>
        <end position="258"/>
    </location>
</feature>
<evidence type="ECO:0000256" key="5">
    <source>
        <dbReference type="SAM" id="Phobius"/>
    </source>
</evidence>
<keyword evidence="4 5" id="KW-0472">Membrane</keyword>
<dbReference type="InterPro" id="IPR037185">
    <property type="entry name" value="EmrE-like"/>
</dbReference>
<keyword evidence="2 5" id="KW-0812">Transmembrane</keyword>
<comment type="caution">
    <text evidence="7">The sequence shown here is derived from an EMBL/GenBank/DDBJ whole genome shotgun (WGS) entry which is preliminary data.</text>
</comment>
<dbReference type="EMBL" id="MU032345">
    <property type="protein sequence ID" value="KAF3768728.1"/>
    <property type="molecule type" value="Genomic_DNA"/>
</dbReference>
<feature type="transmembrane region" description="Helical" evidence="5">
    <location>
        <begin position="134"/>
        <end position="152"/>
    </location>
</feature>
<comment type="subcellular location">
    <subcellularLocation>
        <location evidence="1">Membrane</location>
        <topology evidence="1">Multi-pass membrane protein</topology>
    </subcellularLocation>
</comment>
<dbReference type="GO" id="GO:0016020">
    <property type="term" value="C:membrane"/>
    <property type="evidence" value="ECO:0007669"/>
    <property type="project" value="UniProtKB-SubCell"/>
</dbReference>
<feature type="transmembrane region" description="Helical" evidence="5">
    <location>
        <begin position="291"/>
        <end position="310"/>
    </location>
</feature>
<dbReference type="RefSeq" id="XP_040779689.1">
    <property type="nucleotide sequence ID" value="XM_040916742.1"/>
</dbReference>
<keyword evidence="8" id="KW-1185">Reference proteome</keyword>
<evidence type="ECO:0000259" key="6">
    <source>
        <dbReference type="Pfam" id="PF00892"/>
    </source>
</evidence>
<organism evidence="7 8">
    <name type="scientific">Cryphonectria parasitica (strain ATCC 38755 / EP155)</name>
    <dbReference type="NCBI Taxonomy" id="660469"/>
    <lineage>
        <taxon>Eukaryota</taxon>
        <taxon>Fungi</taxon>
        <taxon>Dikarya</taxon>
        <taxon>Ascomycota</taxon>
        <taxon>Pezizomycotina</taxon>
        <taxon>Sordariomycetes</taxon>
        <taxon>Sordariomycetidae</taxon>
        <taxon>Diaporthales</taxon>
        <taxon>Cryphonectriaceae</taxon>
        <taxon>Cryphonectria-Endothia species complex</taxon>
        <taxon>Cryphonectria</taxon>
    </lineage>
</organism>
<dbReference type="Pfam" id="PF00892">
    <property type="entry name" value="EamA"/>
    <property type="match status" value="2"/>
</dbReference>
<dbReference type="AlphaFoldDB" id="A0A9P4Y913"/>
<feature type="domain" description="EamA" evidence="6">
    <location>
        <begin position="176"/>
        <end position="308"/>
    </location>
</feature>
<evidence type="ECO:0000256" key="3">
    <source>
        <dbReference type="ARBA" id="ARBA00022989"/>
    </source>
</evidence>
<dbReference type="Proteomes" id="UP000803844">
    <property type="component" value="Unassembled WGS sequence"/>
</dbReference>
<dbReference type="SUPFAM" id="SSF103481">
    <property type="entry name" value="Multidrug resistance efflux transporter EmrE"/>
    <property type="match status" value="2"/>
</dbReference>
<reference evidence="7" key="1">
    <citation type="journal article" date="2020" name="Phytopathology">
        <title>Genome sequence of the chestnut blight fungus Cryphonectria parasitica EP155: A fundamental resource for an archetypical invasive plant pathogen.</title>
        <authorList>
            <person name="Crouch J.A."/>
            <person name="Dawe A."/>
            <person name="Aerts A."/>
            <person name="Barry K."/>
            <person name="Churchill A.C.L."/>
            <person name="Grimwood J."/>
            <person name="Hillman B."/>
            <person name="Milgroom M.G."/>
            <person name="Pangilinan J."/>
            <person name="Smith M."/>
            <person name="Salamov A."/>
            <person name="Schmutz J."/>
            <person name="Yadav J."/>
            <person name="Grigoriev I.V."/>
            <person name="Nuss D."/>
        </authorList>
    </citation>
    <scope>NUCLEOTIDE SEQUENCE</scope>
    <source>
        <strain evidence="7">EP155</strain>
    </source>
</reference>
<sequence length="354" mass="38624">MGREEKPSFVARHKPSLVVLASQISAAVVHGVVKSLENGVDHVDPFQILLIRMIITGVGCSLGLWLRRVPESPWGHRDVRPMLLLRAVGGVLGAAGMYYSIRYLTLSQATALNFLAPMGAMIISKYMDHGTFTFIDRAGAAIALAGVVMVVQPDNFFKPGETLSLGPKPDAFAKWKGLACGLIGVMGTITALTTMRRIGSRAHPLTVVNYFAWVVVLVAMTVVIIKQLSWPSSPKAWAYMIIVGVFGGLMEFLLTLGIASDASSVATIMIYSQVLWALILDRIFWHVSMNVWTFVGVGSVIGSLTLVSLAKEIPAFGRTKQRYETLPIIDDNGVTVHEIDLDSLYDYDETDEIL</sequence>
<feature type="transmembrane region" description="Helical" evidence="5">
    <location>
        <begin position="207"/>
        <end position="225"/>
    </location>
</feature>
<dbReference type="PANTHER" id="PTHR22911">
    <property type="entry name" value="ACYL-MALONYL CONDENSING ENZYME-RELATED"/>
    <property type="match status" value="1"/>
</dbReference>
<proteinExistence type="predicted"/>